<dbReference type="PROSITE" id="PS00028">
    <property type="entry name" value="ZINC_FINGER_C2H2_1"/>
    <property type="match status" value="1"/>
</dbReference>
<dbReference type="SMART" id="SM00355">
    <property type="entry name" value="ZnF_C2H2"/>
    <property type="match status" value="1"/>
</dbReference>
<dbReference type="InterPro" id="IPR036236">
    <property type="entry name" value="Znf_C2H2_sf"/>
</dbReference>
<keyword evidence="2 4" id="KW-0863">Zinc-finger</keyword>
<dbReference type="eggNOG" id="KOG1721">
    <property type="taxonomic scope" value="Eukaryota"/>
</dbReference>
<dbReference type="HOGENOM" id="CLU_2946496_0_0_1"/>
<feature type="domain" description="C2H2-type" evidence="6">
    <location>
        <begin position="27"/>
        <end position="54"/>
    </location>
</feature>
<dbReference type="OMA" id="CGRLFAH"/>
<proteinExistence type="predicted"/>
<dbReference type="Pfam" id="PF00096">
    <property type="entry name" value="zf-C2H2"/>
    <property type="match status" value="1"/>
</dbReference>
<dbReference type="GO" id="GO:0000981">
    <property type="term" value="F:DNA-binding transcription factor activity, RNA polymerase II-specific"/>
    <property type="evidence" value="ECO:0007669"/>
    <property type="project" value="TreeGrafter"/>
</dbReference>
<dbReference type="Proteomes" id="UP000013827">
    <property type="component" value="Unassembled WGS sequence"/>
</dbReference>
<dbReference type="InterPro" id="IPR013087">
    <property type="entry name" value="Znf_C2H2_type"/>
</dbReference>
<dbReference type="KEGG" id="ehx:EMIHUDRAFT_224576"/>
<dbReference type="STRING" id="2903.R1FS75"/>
<evidence type="ECO:0000313" key="7">
    <source>
        <dbReference type="EnsemblProtists" id="EOD38481"/>
    </source>
</evidence>
<dbReference type="AlphaFoldDB" id="A0A0D3KRU6"/>
<dbReference type="EnsemblProtists" id="EOD38481">
    <property type="protein sequence ID" value="EOD38481"/>
    <property type="gene ID" value="EMIHUDRAFT_224576"/>
</dbReference>
<dbReference type="PROSITE" id="PS50157">
    <property type="entry name" value="ZINC_FINGER_C2H2_2"/>
    <property type="match status" value="1"/>
</dbReference>
<sequence>MVTDKKRNYGRCGSDDAKRTHTGEKPFKCDQCGAAFTRSNNLITHKRTHTGEKRFKCDGL</sequence>
<evidence type="ECO:0000256" key="2">
    <source>
        <dbReference type="ARBA" id="ARBA00022771"/>
    </source>
</evidence>
<keyword evidence="1" id="KW-0479">Metal-binding</keyword>
<reference evidence="7" key="2">
    <citation type="submission" date="2024-10" db="UniProtKB">
        <authorList>
            <consortium name="EnsemblProtists"/>
        </authorList>
    </citation>
    <scope>IDENTIFICATION</scope>
</reference>
<evidence type="ECO:0000259" key="6">
    <source>
        <dbReference type="PROSITE" id="PS50157"/>
    </source>
</evidence>
<keyword evidence="3" id="KW-0862">Zinc</keyword>
<keyword evidence="8" id="KW-1185">Reference proteome</keyword>
<evidence type="ECO:0000256" key="4">
    <source>
        <dbReference type="PROSITE-ProRule" id="PRU00042"/>
    </source>
</evidence>
<dbReference type="GO" id="GO:0008270">
    <property type="term" value="F:zinc ion binding"/>
    <property type="evidence" value="ECO:0007669"/>
    <property type="project" value="UniProtKB-KW"/>
</dbReference>
<dbReference type="GO" id="GO:0000978">
    <property type="term" value="F:RNA polymerase II cis-regulatory region sequence-specific DNA binding"/>
    <property type="evidence" value="ECO:0007669"/>
    <property type="project" value="TreeGrafter"/>
</dbReference>
<dbReference type="SUPFAM" id="SSF57667">
    <property type="entry name" value="beta-beta-alpha zinc fingers"/>
    <property type="match status" value="1"/>
</dbReference>
<evidence type="ECO:0000256" key="1">
    <source>
        <dbReference type="ARBA" id="ARBA00022723"/>
    </source>
</evidence>
<accession>A0A0D3KRU6</accession>
<evidence type="ECO:0000256" key="3">
    <source>
        <dbReference type="ARBA" id="ARBA00022833"/>
    </source>
</evidence>
<dbReference type="PANTHER" id="PTHR23235">
    <property type="entry name" value="KRUEPPEL-LIKE TRANSCRIPTION FACTOR"/>
    <property type="match status" value="1"/>
</dbReference>
<dbReference type="PANTHER" id="PTHR23235:SF120">
    <property type="entry name" value="KRUPPEL-LIKE FACTOR 15"/>
    <property type="match status" value="1"/>
</dbReference>
<feature type="region of interest" description="Disordered" evidence="5">
    <location>
        <begin position="1"/>
        <end position="25"/>
    </location>
</feature>
<dbReference type="GeneID" id="17283751"/>
<organism evidence="7 8">
    <name type="scientific">Emiliania huxleyi (strain CCMP1516)</name>
    <dbReference type="NCBI Taxonomy" id="280463"/>
    <lineage>
        <taxon>Eukaryota</taxon>
        <taxon>Haptista</taxon>
        <taxon>Haptophyta</taxon>
        <taxon>Prymnesiophyceae</taxon>
        <taxon>Isochrysidales</taxon>
        <taxon>Noelaerhabdaceae</taxon>
        <taxon>Emiliania</taxon>
    </lineage>
</organism>
<dbReference type="Gene3D" id="3.30.160.60">
    <property type="entry name" value="Classic Zinc Finger"/>
    <property type="match status" value="1"/>
</dbReference>
<evidence type="ECO:0000256" key="5">
    <source>
        <dbReference type="SAM" id="MobiDB-lite"/>
    </source>
</evidence>
<protein>
    <recommendedName>
        <fullName evidence="6">C2H2-type domain-containing protein</fullName>
    </recommendedName>
</protein>
<name>A0A0D3KRU6_EMIH1</name>
<reference evidence="8" key="1">
    <citation type="journal article" date="2013" name="Nature">
        <title>Pan genome of the phytoplankton Emiliania underpins its global distribution.</title>
        <authorList>
            <person name="Read B.A."/>
            <person name="Kegel J."/>
            <person name="Klute M.J."/>
            <person name="Kuo A."/>
            <person name="Lefebvre S.C."/>
            <person name="Maumus F."/>
            <person name="Mayer C."/>
            <person name="Miller J."/>
            <person name="Monier A."/>
            <person name="Salamov A."/>
            <person name="Young J."/>
            <person name="Aguilar M."/>
            <person name="Claverie J.M."/>
            <person name="Frickenhaus S."/>
            <person name="Gonzalez K."/>
            <person name="Herman E.K."/>
            <person name="Lin Y.C."/>
            <person name="Napier J."/>
            <person name="Ogata H."/>
            <person name="Sarno A.F."/>
            <person name="Shmutz J."/>
            <person name="Schroeder D."/>
            <person name="de Vargas C."/>
            <person name="Verret F."/>
            <person name="von Dassow P."/>
            <person name="Valentin K."/>
            <person name="Van de Peer Y."/>
            <person name="Wheeler G."/>
            <person name="Dacks J.B."/>
            <person name="Delwiche C.F."/>
            <person name="Dyhrman S.T."/>
            <person name="Glockner G."/>
            <person name="John U."/>
            <person name="Richards T."/>
            <person name="Worden A.Z."/>
            <person name="Zhang X."/>
            <person name="Grigoriev I.V."/>
            <person name="Allen A.E."/>
            <person name="Bidle K."/>
            <person name="Borodovsky M."/>
            <person name="Bowler C."/>
            <person name="Brownlee C."/>
            <person name="Cock J.M."/>
            <person name="Elias M."/>
            <person name="Gladyshev V.N."/>
            <person name="Groth M."/>
            <person name="Guda C."/>
            <person name="Hadaegh A."/>
            <person name="Iglesias-Rodriguez M.D."/>
            <person name="Jenkins J."/>
            <person name="Jones B.M."/>
            <person name="Lawson T."/>
            <person name="Leese F."/>
            <person name="Lindquist E."/>
            <person name="Lobanov A."/>
            <person name="Lomsadze A."/>
            <person name="Malik S.B."/>
            <person name="Marsh M.E."/>
            <person name="Mackinder L."/>
            <person name="Mock T."/>
            <person name="Mueller-Roeber B."/>
            <person name="Pagarete A."/>
            <person name="Parker M."/>
            <person name="Probert I."/>
            <person name="Quesneville H."/>
            <person name="Raines C."/>
            <person name="Rensing S.A."/>
            <person name="Riano-Pachon D.M."/>
            <person name="Richier S."/>
            <person name="Rokitta S."/>
            <person name="Shiraiwa Y."/>
            <person name="Soanes D.M."/>
            <person name="van der Giezen M."/>
            <person name="Wahlund T.M."/>
            <person name="Williams B."/>
            <person name="Wilson W."/>
            <person name="Wolfe G."/>
            <person name="Wurch L.L."/>
        </authorList>
    </citation>
    <scope>NUCLEOTIDE SEQUENCE</scope>
</reference>
<dbReference type="FunFam" id="3.30.160.60:FF:002343">
    <property type="entry name" value="Zinc finger protein 33A"/>
    <property type="match status" value="1"/>
</dbReference>
<dbReference type="PaxDb" id="2903-EOD38481"/>
<evidence type="ECO:0000313" key="8">
    <source>
        <dbReference type="Proteomes" id="UP000013827"/>
    </source>
</evidence>
<dbReference type="RefSeq" id="XP_005790910.1">
    <property type="nucleotide sequence ID" value="XM_005790853.1"/>
</dbReference>